<feature type="region of interest" description="LID" evidence="9">
    <location>
        <begin position="231"/>
        <end position="241"/>
    </location>
</feature>
<dbReference type="GO" id="GO:0005524">
    <property type="term" value="F:ATP binding"/>
    <property type="evidence" value="ECO:0007669"/>
    <property type="project" value="UniProtKB-KW"/>
</dbReference>
<dbReference type="AlphaFoldDB" id="A0A1E3PGZ3"/>
<evidence type="ECO:0000256" key="2">
    <source>
        <dbReference type="ARBA" id="ARBA00022679"/>
    </source>
</evidence>
<evidence type="ECO:0000256" key="4">
    <source>
        <dbReference type="ARBA" id="ARBA00022777"/>
    </source>
</evidence>
<dbReference type="Proteomes" id="UP000095009">
    <property type="component" value="Unassembled WGS sequence"/>
</dbReference>
<keyword evidence="3 9" id="KW-0547">Nucleotide-binding</keyword>
<keyword evidence="1 9" id="KW-0963">Cytoplasm</keyword>
<dbReference type="PANTHER" id="PTHR23359">
    <property type="entry name" value="NUCLEOTIDE KINASE"/>
    <property type="match status" value="1"/>
</dbReference>
<comment type="cofactor">
    <cofactor evidence="9">
        <name>Mg(2+)</name>
        <dbReference type="ChEBI" id="CHEBI:18420"/>
    </cofactor>
    <text evidence="9">Binds 1 Mg(2+) ion per monomer.</text>
</comment>
<feature type="binding site" evidence="9">
    <location>
        <position position="232"/>
    </location>
    <ligand>
        <name>ATP</name>
        <dbReference type="ChEBI" id="CHEBI:30616"/>
    </ligand>
</feature>
<evidence type="ECO:0000256" key="6">
    <source>
        <dbReference type="ARBA" id="ARBA00022975"/>
    </source>
</evidence>
<keyword evidence="10" id="KW-0472">Membrane</keyword>
<dbReference type="CDD" id="cd01428">
    <property type="entry name" value="ADK"/>
    <property type="match status" value="1"/>
</dbReference>
<proteinExistence type="inferred from homology"/>
<dbReference type="FunFam" id="3.40.50.300:FF:000315">
    <property type="entry name" value="Adenylate kinase 1"/>
    <property type="match status" value="1"/>
</dbReference>
<keyword evidence="10" id="KW-0812">Transmembrane</keyword>
<accession>A0A1E3PGZ3</accession>
<reference evidence="11 12" key="1">
    <citation type="journal article" date="2016" name="Proc. Natl. Acad. Sci. U.S.A.">
        <title>Comparative genomics of biotechnologically important yeasts.</title>
        <authorList>
            <person name="Riley R."/>
            <person name="Haridas S."/>
            <person name="Wolfe K.H."/>
            <person name="Lopes M.R."/>
            <person name="Hittinger C.T."/>
            <person name="Goeker M."/>
            <person name="Salamov A.A."/>
            <person name="Wisecaver J.H."/>
            <person name="Long T.M."/>
            <person name="Calvey C.H."/>
            <person name="Aerts A.L."/>
            <person name="Barry K.W."/>
            <person name="Choi C."/>
            <person name="Clum A."/>
            <person name="Coughlan A.Y."/>
            <person name="Deshpande S."/>
            <person name="Douglass A.P."/>
            <person name="Hanson S.J."/>
            <person name="Klenk H.-P."/>
            <person name="LaButti K.M."/>
            <person name="Lapidus A."/>
            <person name="Lindquist E.A."/>
            <person name="Lipzen A.M."/>
            <person name="Meier-Kolthoff J.P."/>
            <person name="Ohm R.A."/>
            <person name="Otillar R.P."/>
            <person name="Pangilinan J.L."/>
            <person name="Peng Y."/>
            <person name="Rokas A."/>
            <person name="Rosa C.A."/>
            <person name="Scheuner C."/>
            <person name="Sibirny A.A."/>
            <person name="Slot J.C."/>
            <person name="Stielow J.B."/>
            <person name="Sun H."/>
            <person name="Kurtzman C.P."/>
            <person name="Blackwell M."/>
            <person name="Grigoriev I.V."/>
            <person name="Jeffries T.W."/>
        </authorList>
    </citation>
    <scope>NUCLEOTIDE SEQUENCE [LARGE SCALE GENOMIC DNA]</scope>
    <source>
        <strain evidence="11 12">DSM 6958</strain>
    </source>
</reference>
<feature type="binding site" evidence="9">
    <location>
        <position position="249"/>
    </location>
    <ligand>
        <name>a ribonucleoside 5'-phosphate</name>
        <dbReference type="ChEBI" id="CHEBI:58043"/>
    </ligand>
</feature>
<dbReference type="SUPFAM" id="SSF52540">
    <property type="entry name" value="P-loop containing nucleoside triphosphate hydrolases"/>
    <property type="match status" value="1"/>
</dbReference>
<evidence type="ECO:0000313" key="12">
    <source>
        <dbReference type="Proteomes" id="UP000095009"/>
    </source>
</evidence>
<dbReference type="GO" id="GO:0005634">
    <property type="term" value="C:nucleus"/>
    <property type="evidence" value="ECO:0007669"/>
    <property type="project" value="UniProtKB-SubCell"/>
</dbReference>
<feature type="binding site" evidence="9">
    <location>
        <position position="238"/>
    </location>
    <ligand>
        <name>a ribonucleoside 5'-phosphate</name>
        <dbReference type="ChEBI" id="CHEBI:58043"/>
    </ligand>
</feature>
<name>A0A1E3PGZ3_9ASCO</name>
<feature type="binding site" evidence="9">
    <location>
        <position position="142"/>
    </location>
    <ligand>
        <name>a ribonucleoside 5'-phosphate</name>
        <dbReference type="ChEBI" id="CHEBI:58043"/>
    </ligand>
</feature>
<feature type="binding site" evidence="9">
    <location>
        <position position="201"/>
    </location>
    <ligand>
        <name>a ribonucleoside 5'-phosphate</name>
        <dbReference type="ChEBI" id="CHEBI:58043"/>
    </ligand>
</feature>
<evidence type="ECO:0000256" key="5">
    <source>
        <dbReference type="ARBA" id="ARBA00022840"/>
    </source>
</evidence>
<keyword evidence="7 9" id="KW-0539">Nucleus</keyword>
<dbReference type="EMBL" id="KV454411">
    <property type="protein sequence ID" value="ODQ64580.1"/>
    <property type="molecule type" value="Genomic_DNA"/>
</dbReference>
<comment type="similarity">
    <text evidence="9">Belongs to the adenylate kinase family. UMP-CMP kinase subfamily.</text>
</comment>
<dbReference type="NCBIfam" id="TIGR01359">
    <property type="entry name" value="UMP_CMP_kin_fam"/>
    <property type="match status" value="1"/>
</dbReference>
<dbReference type="InterPro" id="IPR000850">
    <property type="entry name" value="Adenylat/UMP-CMP_kin"/>
</dbReference>
<feature type="binding site" evidence="9">
    <location>
        <begin position="164"/>
        <end position="166"/>
    </location>
    <ligand>
        <name>a ribonucleoside 5'-phosphate</name>
        <dbReference type="ChEBI" id="CHEBI:58043"/>
    </ligand>
</feature>
<dbReference type="OrthoDB" id="442176at2759"/>
<feature type="region of interest" description="NMPbind" evidence="9">
    <location>
        <begin position="136"/>
        <end position="166"/>
    </location>
</feature>
<feature type="binding site" evidence="9">
    <location>
        <position position="277"/>
    </location>
    <ligand>
        <name>ATP</name>
        <dbReference type="ChEBI" id="CHEBI:30616"/>
    </ligand>
</feature>
<evidence type="ECO:0000256" key="3">
    <source>
        <dbReference type="ARBA" id="ARBA00022741"/>
    </source>
</evidence>
<evidence type="ECO:0000256" key="10">
    <source>
        <dbReference type="SAM" id="Phobius"/>
    </source>
</evidence>
<feature type="binding site" evidence="9">
    <location>
        <begin position="194"/>
        <end position="197"/>
    </location>
    <ligand>
        <name>a ribonucleoside 5'-phosphate</name>
        <dbReference type="ChEBI" id="CHEBI:58043"/>
    </ligand>
</feature>
<keyword evidence="12" id="KW-1185">Reference proteome</keyword>
<dbReference type="GO" id="GO:0006207">
    <property type="term" value="P:'de novo' pyrimidine nucleobase biosynthetic process"/>
    <property type="evidence" value="ECO:0007669"/>
    <property type="project" value="InterPro"/>
</dbReference>
<comment type="domain">
    <text evidence="9">Consists of three domains, a large central CORE domain and two small peripheral domains, NMPbind and LID, which undergo movements during catalysis. The LID domain closes over the site of phosphoryl transfer upon ATP binding. Assembling and dissambling the active center during each catalytic cycle provides an effective means to prevent ATP hydrolysis.</text>
</comment>
<comment type="subcellular location">
    <subcellularLocation>
        <location evidence="9">Cytoplasm</location>
    </subcellularLocation>
    <subcellularLocation>
        <location evidence="9">Nucleus</location>
    </subcellularLocation>
    <text evidence="9">Predominantly cytoplasmic.</text>
</comment>
<feature type="transmembrane region" description="Helical" evidence="10">
    <location>
        <begin position="50"/>
        <end position="68"/>
    </location>
</feature>
<evidence type="ECO:0000256" key="1">
    <source>
        <dbReference type="ARBA" id="ARBA00022490"/>
    </source>
</evidence>
<dbReference type="STRING" id="857566.A0A1E3PGZ3"/>
<dbReference type="PROSITE" id="PS00113">
    <property type="entry name" value="ADENYLATE_KINASE"/>
    <property type="match status" value="1"/>
</dbReference>
<evidence type="ECO:0000256" key="8">
    <source>
        <dbReference type="ARBA" id="ARBA00048116"/>
    </source>
</evidence>
<dbReference type="Gene3D" id="3.40.50.300">
    <property type="entry name" value="P-loop containing nucleotide triphosphate hydrolases"/>
    <property type="match status" value="1"/>
</dbReference>
<organism evidence="11 12">
    <name type="scientific">Nadsonia fulvescens var. elongata DSM 6958</name>
    <dbReference type="NCBI Taxonomy" id="857566"/>
    <lineage>
        <taxon>Eukaryota</taxon>
        <taxon>Fungi</taxon>
        <taxon>Dikarya</taxon>
        <taxon>Ascomycota</taxon>
        <taxon>Saccharomycotina</taxon>
        <taxon>Dipodascomycetes</taxon>
        <taxon>Dipodascales</taxon>
        <taxon>Dipodascales incertae sedis</taxon>
        <taxon>Nadsonia</taxon>
    </lineage>
</organism>
<dbReference type="GO" id="GO:0033862">
    <property type="term" value="F:UMP kinase activity"/>
    <property type="evidence" value="ECO:0007669"/>
    <property type="project" value="RHEA"/>
</dbReference>
<dbReference type="HAMAP" id="MF_00235">
    <property type="entry name" value="Adenylate_kinase_Adk"/>
    <property type="match status" value="1"/>
</dbReference>
<keyword evidence="5 9" id="KW-0067">ATP-binding</keyword>
<keyword evidence="10" id="KW-1133">Transmembrane helix</keyword>
<comment type="catalytic activity">
    <reaction evidence="8 9">
        <text>UMP + ATP = UDP + ADP</text>
        <dbReference type="Rhea" id="RHEA:24400"/>
        <dbReference type="ChEBI" id="CHEBI:30616"/>
        <dbReference type="ChEBI" id="CHEBI:57865"/>
        <dbReference type="ChEBI" id="CHEBI:58223"/>
        <dbReference type="ChEBI" id="CHEBI:456216"/>
        <dbReference type="EC" id="2.7.4.14"/>
    </reaction>
</comment>
<dbReference type="PRINTS" id="PR00094">
    <property type="entry name" value="ADENYLTKNASE"/>
</dbReference>
<gene>
    <name evidence="9" type="primary">URA6</name>
    <name evidence="11" type="ORF">NADFUDRAFT_26192</name>
</gene>
<dbReference type="GO" id="GO:0005737">
    <property type="term" value="C:cytoplasm"/>
    <property type="evidence" value="ECO:0007669"/>
    <property type="project" value="UniProtKB-SubCell"/>
</dbReference>
<protein>
    <recommendedName>
        <fullName evidence="9">Uridylate kinase</fullName>
        <shortName evidence="9">UK</shortName>
        <ecNumber evidence="9">2.7.4.14</ecNumber>
    </recommendedName>
    <alternativeName>
        <fullName evidence="9">ATP:UMP phosphotransferase</fullName>
    </alternativeName>
    <alternativeName>
        <fullName evidence="9">Deoxycytidylate kinase</fullName>
        <shortName evidence="9">CK</shortName>
        <shortName evidence="9">dCMP kinase</shortName>
    </alternativeName>
    <alternativeName>
        <fullName evidence="9">Uridine monophosphate kinase</fullName>
        <shortName evidence="9">UMP kinase</shortName>
        <shortName evidence="9">UMPK</shortName>
    </alternativeName>
</protein>
<dbReference type="InterPro" id="IPR033690">
    <property type="entry name" value="Adenylat_kinase_CS"/>
</dbReference>
<dbReference type="InterPro" id="IPR006266">
    <property type="entry name" value="UMP_CMP_kinase"/>
</dbReference>
<dbReference type="GO" id="GO:0006221">
    <property type="term" value="P:pyrimidine nucleotide biosynthetic process"/>
    <property type="evidence" value="ECO:0007669"/>
    <property type="project" value="UniProtKB-UniRule"/>
</dbReference>
<dbReference type="Pfam" id="PF00406">
    <property type="entry name" value="ADK"/>
    <property type="match status" value="1"/>
</dbReference>
<keyword evidence="2 9" id="KW-0808">Transferase</keyword>
<feature type="binding site" evidence="9">
    <location>
        <begin position="116"/>
        <end position="121"/>
    </location>
    <ligand>
        <name>ATP</name>
        <dbReference type="ChEBI" id="CHEBI:30616"/>
    </ligand>
</feature>
<sequence>MFSTIRSSALRRGGISSLQFTNSNLIKSNPSKFTSIRSYAVKRTDDPPKIRYVFLTAAITTGIFVWAAKNFLPKKGAQELTPEEYEQFKQDAKLRFRVTTFKPEDASVIFVLGGPGAGKGTQCANLVRDYGFIHLSAGDLLRAEQQREDSKYGELIATCIKEGTIVPQEVTIALLEKAMKENIAKGSKNFLIDGFPRAMDQAIKFEEDVAVSKVTLFFECPEQVMLSRLLKRGETSGRTDDNIESIKKRFNVFLKTSMPVIDYFSTADKVIKIQCDHPPQEVYERVSKELEQRLGIQKLK</sequence>
<evidence type="ECO:0000256" key="9">
    <source>
        <dbReference type="HAMAP-Rule" id="MF_03172"/>
    </source>
</evidence>
<keyword evidence="6 9" id="KW-0665">Pyrimidine biosynthesis</keyword>
<dbReference type="HAMAP" id="MF_03172">
    <property type="entry name" value="Adenylate_kinase_UMP_CMP_kin"/>
    <property type="match status" value="1"/>
</dbReference>
<dbReference type="EC" id="2.7.4.14" evidence="9"/>
<evidence type="ECO:0000313" key="11">
    <source>
        <dbReference type="EMBL" id="ODQ64580.1"/>
    </source>
</evidence>
<evidence type="ECO:0000256" key="7">
    <source>
        <dbReference type="ARBA" id="ARBA00023242"/>
    </source>
</evidence>
<dbReference type="InterPro" id="IPR027417">
    <property type="entry name" value="P-loop_NTPase"/>
</dbReference>
<comment type="function">
    <text evidence="9">Catalyzes the phosphorylation of pyrimidine nucleoside monophosphates at the expense of ATP. Plays an important role in de novo pyrimidine nucleotide biosynthesis. Has preference for UMP and dUMP as phosphate acceptors, but can also use CMP, dCMP and AMP.</text>
</comment>
<comment type="subunit">
    <text evidence="9">Monomer.</text>
</comment>
<keyword evidence="4 9" id="KW-0418">Kinase</keyword>